<dbReference type="Pfam" id="PF03572">
    <property type="entry name" value="Peptidase_S41"/>
    <property type="match status" value="1"/>
</dbReference>
<evidence type="ECO:0000313" key="4">
    <source>
        <dbReference type="EMBL" id="KAK0643776.1"/>
    </source>
</evidence>
<evidence type="ECO:0000256" key="1">
    <source>
        <dbReference type="SAM" id="SignalP"/>
    </source>
</evidence>
<comment type="caution">
    <text evidence="4">The sequence shown here is derived from an EMBL/GenBank/DDBJ whole genome shotgun (WGS) entry which is preliminary data.</text>
</comment>
<dbReference type="GO" id="GO:0008236">
    <property type="term" value="F:serine-type peptidase activity"/>
    <property type="evidence" value="ECO:0007669"/>
    <property type="project" value="InterPro"/>
</dbReference>
<protein>
    <recommendedName>
        <fullName evidence="6">Tail specific protease domain-containing protein</fullName>
    </recommendedName>
</protein>
<keyword evidence="5" id="KW-1185">Reference proteome</keyword>
<feature type="chain" id="PRO_5041351399" description="Tail specific protease domain-containing protein" evidence="1">
    <location>
        <begin position="22"/>
        <end position="728"/>
    </location>
</feature>
<feature type="domain" description="CPAF-like PDZ" evidence="3">
    <location>
        <begin position="186"/>
        <end position="299"/>
    </location>
</feature>
<dbReference type="PANTHER" id="PTHR37049">
    <property type="entry name" value="PEPTIDASE S41 FAMILY PROTEIN"/>
    <property type="match status" value="1"/>
</dbReference>
<evidence type="ECO:0008006" key="6">
    <source>
        <dbReference type="Google" id="ProtNLM"/>
    </source>
</evidence>
<evidence type="ECO:0000259" key="2">
    <source>
        <dbReference type="Pfam" id="PF03572"/>
    </source>
</evidence>
<sequence length="728" mass="79617">MLPASLSALVVLAGFFDTSVGHPLTGQRPTIGQRDGEEPCKQLGDAVADWLKKNPVVHKNITEIELGILPAIPPVPVKPSLAFNCLKSIPLDRDRALGHVAFLRPFWEWQSTLDYNKNPPRGYLSEGVDLIRGTKEIEAKLRINSTGYANHFEFLVDLQLLQHRVRDAHFGSPAMLLDLFTAQFGRKFVSISQDGRTLPEIFLHDDVKHNQDGYEPSPVSKIDGIPALEFLQDVSLRSWGTHDPDARFNTLFPSVSKTTSIYSAAPELFTHGISDPTTVVFQNGTTVTFDNVAFVLANLTNISSGADLYRDFGLGDGKALPPIPLRVHKMSQNRYAANFSQGGFPKPVASTLGGDTAWFHPDTPGLQDTAVLAISSFDQSIDINNLANMESFGEIYKLLPESIAKAKAAGRTKLLIDLQDNGGGFLHRLLAVISSLFPDISDTIFPLQSQTRAHPQLTWLQNAPRTGSGSNTYPLAWIFSVYRQVNGTPFPDTRTWLGPVPTPLGNFTVSASFDPDLFLDRVFGPPRNTTTNTTHHPAPPFAPENITILTDGECASSCALLVEVLTRVYKVRTVALGGRPLYKPMQAVGQTKGAPAADFGRFPSIDRSTAPPGVEVVSRTPPPLRLRGTAATVNRSDMWGASIRFNQGNTAPLGDGEDAVPLQFRYEAAHCRVFWTWEMARDIKAVWEKVAGVAWGEGRCVEGSTTGEGGGWGGRRGGMRWGWRMLRG</sequence>
<dbReference type="SUPFAM" id="SSF52096">
    <property type="entry name" value="ClpP/crotonase"/>
    <property type="match status" value="1"/>
</dbReference>
<accession>A0AA40CLV9</accession>
<dbReference type="InterPro" id="IPR005151">
    <property type="entry name" value="Tail-specific_protease"/>
</dbReference>
<dbReference type="AlphaFoldDB" id="A0AA40CLV9"/>
<evidence type="ECO:0000259" key="3">
    <source>
        <dbReference type="Pfam" id="PF23658"/>
    </source>
</evidence>
<dbReference type="InterPro" id="IPR056186">
    <property type="entry name" value="PDZ_CPAF-rel"/>
</dbReference>
<feature type="domain" description="Tail specific protease" evidence="2">
    <location>
        <begin position="370"/>
        <end position="562"/>
    </location>
</feature>
<proteinExistence type="predicted"/>
<gene>
    <name evidence="4" type="ORF">B0T16DRAFT_459883</name>
</gene>
<dbReference type="EMBL" id="JAULSV010000005">
    <property type="protein sequence ID" value="KAK0643776.1"/>
    <property type="molecule type" value="Genomic_DNA"/>
</dbReference>
<reference evidence="4" key="1">
    <citation type="submission" date="2023-06" db="EMBL/GenBank/DDBJ databases">
        <title>Genome-scale phylogeny and comparative genomics of the fungal order Sordariales.</title>
        <authorList>
            <consortium name="Lawrence Berkeley National Laboratory"/>
            <person name="Hensen N."/>
            <person name="Bonometti L."/>
            <person name="Westerberg I."/>
            <person name="Brannstrom I.O."/>
            <person name="Guillou S."/>
            <person name="Cros-Aarteil S."/>
            <person name="Calhoun S."/>
            <person name="Haridas S."/>
            <person name="Kuo A."/>
            <person name="Mondo S."/>
            <person name="Pangilinan J."/>
            <person name="Riley R."/>
            <person name="Labutti K."/>
            <person name="Andreopoulos B."/>
            <person name="Lipzen A."/>
            <person name="Chen C."/>
            <person name="Yanf M."/>
            <person name="Daum C."/>
            <person name="Ng V."/>
            <person name="Clum A."/>
            <person name="Steindorff A."/>
            <person name="Ohm R."/>
            <person name="Martin F."/>
            <person name="Silar P."/>
            <person name="Natvig D."/>
            <person name="Lalanne C."/>
            <person name="Gautier V."/>
            <person name="Ament-Velasquez S.L."/>
            <person name="Kruys A."/>
            <person name="Hutchinson M.I."/>
            <person name="Powell A.J."/>
            <person name="Barry K."/>
            <person name="Miller A.N."/>
            <person name="Grigoriev I.V."/>
            <person name="Debuchy R."/>
            <person name="Gladieux P."/>
            <person name="Thoren M.H."/>
            <person name="Johannesson H."/>
        </authorList>
    </citation>
    <scope>NUCLEOTIDE SEQUENCE</scope>
    <source>
        <strain evidence="4">SMH2532-1</strain>
    </source>
</reference>
<organism evidence="4 5">
    <name type="scientific">Cercophora newfieldiana</name>
    <dbReference type="NCBI Taxonomy" id="92897"/>
    <lineage>
        <taxon>Eukaryota</taxon>
        <taxon>Fungi</taxon>
        <taxon>Dikarya</taxon>
        <taxon>Ascomycota</taxon>
        <taxon>Pezizomycotina</taxon>
        <taxon>Sordariomycetes</taxon>
        <taxon>Sordariomycetidae</taxon>
        <taxon>Sordariales</taxon>
        <taxon>Lasiosphaeriaceae</taxon>
        <taxon>Cercophora</taxon>
    </lineage>
</organism>
<name>A0AA40CLV9_9PEZI</name>
<evidence type="ECO:0000313" key="5">
    <source>
        <dbReference type="Proteomes" id="UP001174936"/>
    </source>
</evidence>
<dbReference type="Pfam" id="PF23658">
    <property type="entry name" value="PDZ_CPAF_rel"/>
    <property type="match status" value="1"/>
</dbReference>
<dbReference type="InterPro" id="IPR052766">
    <property type="entry name" value="S41A_metabolite_peptidase"/>
</dbReference>
<dbReference type="Gene3D" id="3.90.226.10">
    <property type="entry name" value="2-enoyl-CoA Hydratase, Chain A, domain 1"/>
    <property type="match status" value="1"/>
</dbReference>
<keyword evidence="1" id="KW-0732">Signal</keyword>
<feature type="signal peptide" evidence="1">
    <location>
        <begin position="1"/>
        <end position="21"/>
    </location>
</feature>
<dbReference type="InterPro" id="IPR029045">
    <property type="entry name" value="ClpP/crotonase-like_dom_sf"/>
</dbReference>
<dbReference type="Proteomes" id="UP001174936">
    <property type="component" value="Unassembled WGS sequence"/>
</dbReference>
<dbReference type="PANTHER" id="PTHR37049:SF4">
    <property type="entry name" value="RHODANESE DOMAIN-CONTAINING PROTEIN"/>
    <property type="match status" value="1"/>
</dbReference>
<dbReference type="GO" id="GO:0006508">
    <property type="term" value="P:proteolysis"/>
    <property type="evidence" value="ECO:0007669"/>
    <property type="project" value="InterPro"/>
</dbReference>